<dbReference type="AlphaFoldDB" id="A0A7C9PIK9"/>
<keyword evidence="2" id="KW-0560">Oxidoreductase</keyword>
<dbReference type="GO" id="GO:0016020">
    <property type="term" value="C:membrane"/>
    <property type="evidence" value="ECO:0007669"/>
    <property type="project" value="TreeGrafter"/>
</dbReference>
<evidence type="ECO:0000256" key="1">
    <source>
        <dbReference type="ARBA" id="ARBA00006484"/>
    </source>
</evidence>
<dbReference type="SUPFAM" id="SSF51735">
    <property type="entry name" value="NAD(P)-binding Rossmann-fold domains"/>
    <property type="match status" value="1"/>
</dbReference>
<evidence type="ECO:0000313" key="3">
    <source>
        <dbReference type="EMBL" id="NDY91970.1"/>
    </source>
</evidence>
<dbReference type="Proteomes" id="UP000484255">
    <property type="component" value="Unassembled WGS sequence"/>
</dbReference>
<evidence type="ECO:0000313" key="4">
    <source>
        <dbReference type="Proteomes" id="UP000484255"/>
    </source>
</evidence>
<sequence>MPMNPPIRDWRGRVVWLVGASTGIGRALAEALHARGAWVVVSARPSPALDAVARRLPQAWALPLDATSLADCRQAAARVLDRLGRLDLVLYCAGTYQPLRATAWDLGVMLRHQTVNQTGALHLIDAVLPALRRQAQAGQPAHLGLVASVAGYRALPQALAYGPTKAALIHLAQGLHLDLAPLGLGVSLINPGFVATPLTAQNGFHMPALLTPEQAAQAILAGWARGDFEIQFPRRFTLGLKALSLLPTPWYERLVRGATGL</sequence>
<comment type="caution">
    <text evidence="3">The sequence shown here is derived from an EMBL/GenBank/DDBJ whole genome shotgun (WGS) entry which is preliminary data.</text>
</comment>
<dbReference type="PANTHER" id="PTHR44196:SF1">
    <property type="entry name" value="DEHYDROGENASE_REDUCTASE SDR FAMILY MEMBER 7B"/>
    <property type="match status" value="1"/>
</dbReference>
<dbReference type="InterPro" id="IPR002347">
    <property type="entry name" value="SDR_fam"/>
</dbReference>
<gene>
    <name evidence="3" type="ORF">G3A44_12310</name>
</gene>
<organism evidence="3 4">
    <name type="scientific">Ideonella livida</name>
    <dbReference type="NCBI Taxonomy" id="2707176"/>
    <lineage>
        <taxon>Bacteria</taxon>
        <taxon>Pseudomonadati</taxon>
        <taxon>Pseudomonadota</taxon>
        <taxon>Betaproteobacteria</taxon>
        <taxon>Burkholderiales</taxon>
        <taxon>Sphaerotilaceae</taxon>
        <taxon>Ideonella</taxon>
    </lineage>
</organism>
<dbReference type="RefSeq" id="WP_163457819.1">
    <property type="nucleotide sequence ID" value="NZ_JAAGOH010000013.1"/>
</dbReference>
<keyword evidence="4" id="KW-1185">Reference proteome</keyword>
<evidence type="ECO:0000256" key="2">
    <source>
        <dbReference type="ARBA" id="ARBA00023002"/>
    </source>
</evidence>
<accession>A0A7C9PIK9</accession>
<comment type="similarity">
    <text evidence="1">Belongs to the short-chain dehydrogenases/reductases (SDR) family.</text>
</comment>
<dbReference type="GO" id="GO:0016491">
    <property type="term" value="F:oxidoreductase activity"/>
    <property type="evidence" value="ECO:0007669"/>
    <property type="project" value="UniProtKB-KW"/>
</dbReference>
<protein>
    <submittedName>
        <fullName evidence="3">SDR family NAD(P)-dependent oxidoreductase</fullName>
    </submittedName>
</protein>
<dbReference type="Pfam" id="PF00106">
    <property type="entry name" value="adh_short"/>
    <property type="match status" value="1"/>
</dbReference>
<dbReference type="PANTHER" id="PTHR44196">
    <property type="entry name" value="DEHYDROGENASE/REDUCTASE SDR FAMILY MEMBER 7B"/>
    <property type="match status" value="1"/>
</dbReference>
<dbReference type="PRINTS" id="PR00081">
    <property type="entry name" value="GDHRDH"/>
</dbReference>
<proteinExistence type="inferred from homology"/>
<name>A0A7C9PIK9_9BURK</name>
<dbReference type="Gene3D" id="3.40.50.720">
    <property type="entry name" value="NAD(P)-binding Rossmann-like Domain"/>
    <property type="match status" value="1"/>
</dbReference>
<reference evidence="3 4" key="1">
    <citation type="submission" date="2020-02" db="EMBL/GenBank/DDBJ databases">
        <title>Ideonella bacterium strain TBM-1.</title>
        <authorList>
            <person name="Chen W.-M."/>
        </authorList>
    </citation>
    <scope>NUCLEOTIDE SEQUENCE [LARGE SCALE GENOMIC DNA]</scope>
    <source>
        <strain evidence="3 4">TBM-1</strain>
    </source>
</reference>
<dbReference type="EMBL" id="JAAGOH010000013">
    <property type="protein sequence ID" value="NDY91970.1"/>
    <property type="molecule type" value="Genomic_DNA"/>
</dbReference>
<dbReference type="InterPro" id="IPR036291">
    <property type="entry name" value="NAD(P)-bd_dom_sf"/>
</dbReference>